<protein>
    <submittedName>
        <fullName evidence="2">Uncharacterized protein</fullName>
    </submittedName>
</protein>
<organism evidence="2 3">
    <name type="scientific">Vigna mungo</name>
    <name type="common">Black gram</name>
    <name type="synonym">Phaseolus mungo</name>
    <dbReference type="NCBI Taxonomy" id="3915"/>
    <lineage>
        <taxon>Eukaryota</taxon>
        <taxon>Viridiplantae</taxon>
        <taxon>Streptophyta</taxon>
        <taxon>Embryophyta</taxon>
        <taxon>Tracheophyta</taxon>
        <taxon>Spermatophyta</taxon>
        <taxon>Magnoliopsida</taxon>
        <taxon>eudicotyledons</taxon>
        <taxon>Gunneridae</taxon>
        <taxon>Pentapetalae</taxon>
        <taxon>rosids</taxon>
        <taxon>fabids</taxon>
        <taxon>Fabales</taxon>
        <taxon>Fabaceae</taxon>
        <taxon>Papilionoideae</taxon>
        <taxon>50 kb inversion clade</taxon>
        <taxon>NPAAA clade</taxon>
        <taxon>indigoferoid/millettioid clade</taxon>
        <taxon>Phaseoleae</taxon>
        <taxon>Vigna</taxon>
    </lineage>
</organism>
<keyword evidence="1" id="KW-1133">Transmembrane helix</keyword>
<sequence length="204" mass="24724">MNPHRVTTTTTTTSTTLTWCISVVPVHRRRWVNVPEVLHFVNLNLRYTLFFFSTIFFNTTATFFLLLPLLFLFLLILFLFTLFLQRDHLNVPFQFLVQIRYQFFHLHCAIYRHQVFPSLYFNRFNTFDLENNLSNFLNATVTVQSDLQHHRALFRSFFFGFLICRFLLFCFFLFHLFLRWFTGGSGIFLRLRRNNFYLLPSLVR</sequence>
<evidence type="ECO:0000313" key="2">
    <source>
        <dbReference type="EMBL" id="WVZ07021.1"/>
    </source>
</evidence>
<reference evidence="2 3" key="1">
    <citation type="journal article" date="2023" name="Life. Sci Alliance">
        <title>Evolutionary insights into 3D genome organization and epigenetic landscape of Vigna mungo.</title>
        <authorList>
            <person name="Junaid A."/>
            <person name="Singh B."/>
            <person name="Bhatia S."/>
        </authorList>
    </citation>
    <scope>NUCLEOTIDE SEQUENCE [LARGE SCALE GENOMIC DNA]</scope>
    <source>
        <strain evidence="2">Urdbean</strain>
    </source>
</reference>
<feature type="transmembrane region" description="Helical" evidence="1">
    <location>
        <begin position="63"/>
        <end position="84"/>
    </location>
</feature>
<evidence type="ECO:0000313" key="3">
    <source>
        <dbReference type="Proteomes" id="UP001374535"/>
    </source>
</evidence>
<dbReference type="Proteomes" id="UP001374535">
    <property type="component" value="Chromosome 6"/>
</dbReference>
<dbReference type="AlphaFoldDB" id="A0AAQ3RWM3"/>
<proteinExistence type="predicted"/>
<accession>A0AAQ3RWM3</accession>
<feature type="transmembrane region" description="Helical" evidence="1">
    <location>
        <begin position="157"/>
        <end position="178"/>
    </location>
</feature>
<keyword evidence="3" id="KW-1185">Reference proteome</keyword>
<evidence type="ECO:0000256" key="1">
    <source>
        <dbReference type="SAM" id="Phobius"/>
    </source>
</evidence>
<name>A0AAQ3RWM3_VIGMU</name>
<dbReference type="EMBL" id="CP144695">
    <property type="protein sequence ID" value="WVZ07021.1"/>
    <property type="molecule type" value="Genomic_DNA"/>
</dbReference>
<keyword evidence="1" id="KW-0472">Membrane</keyword>
<feature type="transmembrane region" description="Helical" evidence="1">
    <location>
        <begin position="37"/>
        <end position="57"/>
    </location>
</feature>
<gene>
    <name evidence="2" type="ORF">V8G54_020367</name>
</gene>
<keyword evidence="1" id="KW-0812">Transmembrane</keyword>